<dbReference type="InterPro" id="IPR036388">
    <property type="entry name" value="WH-like_DNA-bd_sf"/>
</dbReference>
<dbReference type="PROSITE" id="PS50956">
    <property type="entry name" value="HTH_ASNC_2"/>
    <property type="match status" value="1"/>
</dbReference>
<comment type="caution">
    <text evidence="5">The sequence shown here is derived from an EMBL/GenBank/DDBJ whole genome shotgun (WGS) entry which is preliminary data.</text>
</comment>
<dbReference type="PANTHER" id="PTHR30154:SF34">
    <property type="entry name" value="TRANSCRIPTIONAL REGULATOR AZLB"/>
    <property type="match status" value="1"/>
</dbReference>
<dbReference type="SUPFAM" id="SSF54909">
    <property type="entry name" value="Dimeric alpha+beta barrel"/>
    <property type="match status" value="1"/>
</dbReference>
<dbReference type="EMBL" id="SZVO01000009">
    <property type="protein sequence ID" value="TKT90483.1"/>
    <property type="molecule type" value="Genomic_DNA"/>
</dbReference>
<keyword evidence="3" id="KW-0804">Transcription</keyword>
<keyword evidence="1" id="KW-0805">Transcription regulation</keyword>
<dbReference type="InterPro" id="IPR000485">
    <property type="entry name" value="AsnC-type_HTH_dom"/>
</dbReference>
<dbReference type="GO" id="GO:0006355">
    <property type="term" value="P:regulation of DNA-templated transcription"/>
    <property type="evidence" value="ECO:0007669"/>
    <property type="project" value="UniProtKB-ARBA"/>
</dbReference>
<organism evidence="5 6">
    <name type="scientific">Dyadobacter frigoris</name>
    <dbReference type="NCBI Taxonomy" id="2576211"/>
    <lineage>
        <taxon>Bacteria</taxon>
        <taxon>Pseudomonadati</taxon>
        <taxon>Bacteroidota</taxon>
        <taxon>Cytophagia</taxon>
        <taxon>Cytophagales</taxon>
        <taxon>Spirosomataceae</taxon>
        <taxon>Dyadobacter</taxon>
    </lineage>
</organism>
<dbReference type="OrthoDB" id="9800326at2"/>
<dbReference type="AlphaFoldDB" id="A0A4V6BIL8"/>
<dbReference type="RefSeq" id="WP_137341651.1">
    <property type="nucleotide sequence ID" value="NZ_BSQH01000002.1"/>
</dbReference>
<evidence type="ECO:0000256" key="1">
    <source>
        <dbReference type="ARBA" id="ARBA00023015"/>
    </source>
</evidence>
<dbReference type="Proteomes" id="UP000304900">
    <property type="component" value="Unassembled WGS sequence"/>
</dbReference>
<evidence type="ECO:0000256" key="3">
    <source>
        <dbReference type="ARBA" id="ARBA00023163"/>
    </source>
</evidence>
<dbReference type="GO" id="GO:0005829">
    <property type="term" value="C:cytosol"/>
    <property type="evidence" value="ECO:0007669"/>
    <property type="project" value="TreeGrafter"/>
</dbReference>
<evidence type="ECO:0000313" key="6">
    <source>
        <dbReference type="Proteomes" id="UP000304900"/>
    </source>
</evidence>
<reference evidence="5 6" key="1">
    <citation type="submission" date="2019-05" db="EMBL/GenBank/DDBJ databases">
        <title>Dyadobacter AR-3-8 sp. nov., isolated from arctic soil.</title>
        <authorList>
            <person name="Chaudhary D.K."/>
        </authorList>
    </citation>
    <scope>NUCLEOTIDE SEQUENCE [LARGE SCALE GENOMIC DNA]</scope>
    <source>
        <strain evidence="5 6">AR-3-8</strain>
    </source>
</reference>
<dbReference type="PRINTS" id="PR00033">
    <property type="entry name" value="HTHASNC"/>
</dbReference>
<accession>A0A4V6BIL8</accession>
<dbReference type="PANTHER" id="PTHR30154">
    <property type="entry name" value="LEUCINE-RESPONSIVE REGULATORY PROTEIN"/>
    <property type="match status" value="1"/>
</dbReference>
<dbReference type="Gene3D" id="3.30.70.920">
    <property type="match status" value="1"/>
</dbReference>
<dbReference type="GO" id="GO:0043200">
    <property type="term" value="P:response to amino acid"/>
    <property type="evidence" value="ECO:0007669"/>
    <property type="project" value="TreeGrafter"/>
</dbReference>
<keyword evidence="6" id="KW-1185">Reference proteome</keyword>
<dbReference type="Pfam" id="PF13412">
    <property type="entry name" value="HTH_24"/>
    <property type="match status" value="1"/>
</dbReference>
<dbReference type="SMART" id="SM00344">
    <property type="entry name" value="HTH_ASNC"/>
    <property type="match status" value="1"/>
</dbReference>
<dbReference type="InterPro" id="IPR011008">
    <property type="entry name" value="Dimeric_a/b-barrel"/>
</dbReference>
<evidence type="ECO:0000256" key="2">
    <source>
        <dbReference type="ARBA" id="ARBA00023125"/>
    </source>
</evidence>
<proteinExistence type="predicted"/>
<dbReference type="CDD" id="cd00090">
    <property type="entry name" value="HTH_ARSR"/>
    <property type="match status" value="1"/>
</dbReference>
<dbReference type="Pfam" id="PF01037">
    <property type="entry name" value="AsnC_trans_reg"/>
    <property type="match status" value="1"/>
</dbReference>
<dbReference type="InterPro" id="IPR019888">
    <property type="entry name" value="Tscrpt_reg_AsnC-like"/>
</dbReference>
<evidence type="ECO:0000259" key="4">
    <source>
        <dbReference type="PROSITE" id="PS50956"/>
    </source>
</evidence>
<feature type="domain" description="HTH asnC-type" evidence="4">
    <location>
        <begin position="1"/>
        <end position="63"/>
    </location>
</feature>
<sequence>MTDELDKKILNFLQKDAKLTIKELAESLEMSTTPIFERIKRMERDGVIKGYVALVDQEKVGRGQTVFINIRMPVYTAENVAEFEETIREMPQVLECYHLAGTIDYQLKVVVENIKEYDRLLLEISKIKNVNVESSVIVLHDVKQQTAIPL</sequence>
<protein>
    <submittedName>
        <fullName evidence="5">Lrp/AsnC family transcriptional regulator</fullName>
    </submittedName>
</protein>
<dbReference type="InterPro" id="IPR036390">
    <property type="entry name" value="WH_DNA-bd_sf"/>
</dbReference>
<dbReference type="InterPro" id="IPR019887">
    <property type="entry name" value="Tscrpt_reg_AsnC/Lrp_C"/>
</dbReference>
<dbReference type="InterPro" id="IPR011991">
    <property type="entry name" value="ArsR-like_HTH"/>
</dbReference>
<keyword evidence="2" id="KW-0238">DNA-binding</keyword>
<dbReference type="SUPFAM" id="SSF46785">
    <property type="entry name" value="Winged helix' DNA-binding domain"/>
    <property type="match status" value="1"/>
</dbReference>
<dbReference type="Gene3D" id="1.10.10.10">
    <property type="entry name" value="Winged helix-like DNA-binding domain superfamily/Winged helix DNA-binding domain"/>
    <property type="match status" value="1"/>
</dbReference>
<name>A0A4V6BIL8_9BACT</name>
<evidence type="ECO:0000313" key="5">
    <source>
        <dbReference type="EMBL" id="TKT90483.1"/>
    </source>
</evidence>
<gene>
    <name evidence="5" type="ORF">FDK13_19290</name>
</gene>
<dbReference type="GO" id="GO:0043565">
    <property type="term" value="F:sequence-specific DNA binding"/>
    <property type="evidence" value="ECO:0007669"/>
    <property type="project" value="InterPro"/>
</dbReference>